<keyword evidence="3" id="KW-1185">Reference proteome</keyword>
<feature type="compositionally biased region" description="Basic and acidic residues" evidence="1">
    <location>
        <begin position="51"/>
        <end position="60"/>
    </location>
</feature>
<dbReference type="AlphaFoldDB" id="A0AAV3YLV2"/>
<evidence type="ECO:0000256" key="1">
    <source>
        <dbReference type="SAM" id="MobiDB-lite"/>
    </source>
</evidence>
<feature type="compositionally biased region" description="Polar residues" evidence="1">
    <location>
        <begin position="75"/>
        <end position="86"/>
    </location>
</feature>
<accession>A0AAV3YLV2</accession>
<protein>
    <submittedName>
        <fullName evidence="2">Uncharacterized protein</fullName>
    </submittedName>
</protein>
<dbReference type="EMBL" id="BLXT01001203">
    <property type="protein sequence ID" value="GFN83469.1"/>
    <property type="molecule type" value="Genomic_DNA"/>
</dbReference>
<gene>
    <name evidence="2" type="ORF">PoB_000997500</name>
</gene>
<reference evidence="2 3" key="1">
    <citation type="journal article" date="2021" name="Elife">
        <title>Chloroplast acquisition without the gene transfer in kleptoplastic sea slugs, Plakobranchus ocellatus.</title>
        <authorList>
            <person name="Maeda T."/>
            <person name="Takahashi S."/>
            <person name="Yoshida T."/>
            <person name="Shimamura S."/>
            <person name="Takaki Y."/>
            <person name="Nagai Y."/>
            <person name="Toyoda A."/>
            <person name="Suzuki Y."/>
            <person name="Arimoto A."/>
            <person name="Ishii H."/>
            <person name="Satoh N."/>
            <person name="Nishiyama T."/>
            <person name="Hasebe M."/>
            <person name="Maruyama T."/>
            <person name="Minagawa J."/>
            <person name="Obokata J."/>
            <person name="Shigenobu S."/>
        </authorList>
    </citation>
    <scope>NUCLEOTIDE SEQUENCE [LARGE SCALE GENOMIC DNA]</scope>
</reference>
<evidence type="ECO:0000313" key="2">
    <source>
        <dbReference type="EMBL" id="GFN83469.1"/>
    </source>
</evidence>
<organism evidence="2 3">
    <name type="scientific">Plakobranchus ocellatus</name>
    <dbReference type="NCBI Taxonomy" id="259542"/>
    <lineage>
        <taxon>Eukaryota</taxon>
        <taxon>Metazoa</taxon>
        <taxon>Spiralia</taxon>
        <taxon>Lophotrochozoa</taxon>
        <taxon>Mollusca</taxon>
        <taxon>Gastropoda</taxon>
        <taxon>Heterobranchia</taxon>
        <taxon>Euthyneura</taxon>
        <taxon>Panpulmonata</taxon>
        <taxon>Sacoglossa</taxon>
        <taxon>Placobranchoidea</taxon>
        <taxon>Plakobranchidae</taxon>
        <taxon>Plakobranchus</taxon>
    </lineage>
</organism>
<comment type="caution">
    <text evidence="2">The sequence shown here is derived from an EMBL/GenBank/DDBJ whole genome shotgun (WGS) entry which is preliminary data.</text>
</comment>
<sequence>MLAKLLLVETVKCWMLNLYGMEQNRKTQLGEERQTSLWTLAGWVRYRMGEGKGEGEKEIAGNDTPPPGLGKDEPQTTTDLSHSPQS</sequence>
<dbReference type="Proteomes" id="UP000735302">
    <property type="component" value="Unassembled WGS sequence"/>
</dbReference>
<evidence type="ECO:0000313" key="3">
    <source>
        <dbReference type="Proteomes" id="UP000735302"/>
    </source>
</evidence>
<feature type="region of interest" description="Disordered" evidence="1">
    <location>
        <begin position="51"/>
        <end position="86"/>
    </location>
</feature>
<name>A0AAV3YLV2_9GAST</name>
<proteinExistence type="predicted"/>